<keyword evidence="7" id="KW-0238">DNA-binding</keyword>
<dbReference type="InterPro" id="IPR009057">
    <property type="entry name" value="Homeodomain-like_sf"/>
</dbReference>
<proteinExistence type="predicted"/>
<dbReference type="InterPro" id="IPR051552">
    <property type="entry name" value="HptR"/>
</dbReference>
<dbReference type="AlphaFoldDB" id="A0A1D9P3I4"/>
<dbReference type="SMART" id="SM00448">
    <property type="entry name" value="REC"/>
    <property type="match status" value="1"/>
</dbReference>
<dbReference type="PROSITE" id="PS01124">
    <property type="entry name" value="HTH_ARAC_FAMILY_2"/>
    <property type="match status" value="1"/>
</dbReference>
<feature type="domain" description="HTH araC/xylS-type" evidence="11">
    <location>
        <begin position="144"/>
        <end position="242"/>
    </location>
</feature>
<organism evidence="13 14">
    <name type="scientific">Butyrivibrio hungatei</name>
    <dbReference type="NCBI Taxonomy" id="185008"/>
    <lineage>
        <taxon>Bacteria</taxon>
        <taxon>Bacillati</taxon>
        <taxon>Bacillota</taxon>
        <taxon>Clostridia</taxon>
        <taxon>Lachnospirales</taxon>
        <taxon>Lachnospiraceae</taxon>
        <taxon>Butyrivibrio</taxon>
    </lineage>
</organism>
<dbReference type="GO" id="GO:0005737">
    <property type="term" value="C:cytoplasm"/>
    <property type="evidence" value="ECO:0007669"/>
    <property type="project" value="UniProtKB-SubCell"/>
</dbReference>
<evidence type="ECO:0000313" key="13">
    <source>
        <dbReference type="EMBL" id="AOZ97071.1"/>
    </source>
</evidence>
<protein>
    <recommendedName>
        <fullName evidence="2">Stage 0 sporulation protein A homolog</fullName>
    </recommendedName>
</protein>
<keyword evidence="4 10" id="KW-0597">Phosphoprotein</keyword>
<keyword evidence="5" id="KW-0902">Two-component regulatory system</keyword>
<comment type="subcellular location">
    <subcellularLocation>
        <location evidence="1">Cytoplasm</location>
    </subcellularLocation>
</comment>
<keyword evidence="6" id="KW-0805">Transcription regulation</keyword>
<evidence type="ECO:0000256" key="1">
    <source>
        <dbReference type="ARBA" id="ARBA00004496"/>
    </source>
</evidence>
<evidence type="ECO:0000259" key="12">
    <source>
        <dbReference type="PROSITE" id="PS50110"/>
    </source>
</evidence>
<dbReference type="InterPro" id="IPR018060">
    <property type="entry name" value="HTH_AraC"/>
</dbReference>
<dbReference type="CDD" id="cd17536">
    <property type="entry name" value="REC_YesN-like"/>
    <property type="match status" value="1"/>
</dbReference>
<evidence type="ECO:0000256" key="5">
    <source>
        <dbReference type="ARBA" id="ARBA00023012"/>
    </source>
</evidence>
<evidence type="ECO:0000256" key="8">
    <source>
        <dbReference type="ARBA" id="ARBA00023163"/>
    </source>
</evidence>
<dbReference type="RefSeq" id="WP_071176708.1">
    <property type="nucleotide sequence ID" value="NZ_CP017831.1"/>
</dbReference>
<dbReference type="Pfam" id="PF12833">
    <property type="entry name" value="HTH_18"/>
    <property type="match status" value="1"/>
</dbReference>
<evidence type="ECO:0000313" key="14">
    <source>
        <dbReference type="Proteomes" id="UP000179284"/>
    </source>
</evidence>
<dbReference type="SMART" id="SM00342">
    <property type="entry name" value="HTH_ARAC"/>
    <property type="match status" value="1"/>
</dbReference>
<evidence type="ECO:0000256" key="9">
    <source>
        <dbReference type="ARBA" id="ARBA00024867"/>
    </source>
</evidence>
<evidence type="ECO:0000256" key="6">
    <source>
        <dbReference type="ARBA" id="ARBA00023015"/>
    </source>
</evidence>
<dbReference type="InterPro" id="IPR011006">
    <property type="entry name" value="CheY-like_superfamily"/>
</dbReference>
<comment type="function">
    <text evidence="9">May play the central regulatory role in sporulation. It may be an element of the effector pathway responsible for the activation of sporulation genes in response to nutritional stress. Spo0A may act in concert with spo0H (a sigma factor) to control the expression of some genes that are critical to the sporulation process.</text>
</comment>
<evidence type="ECO:0000256" key="4">
    <source>
        <dbReference type="ARBA" id="ARBA00022553"/>
    </source>
</evidence>
<accession>A0A1D9P3I4</accession>
<dbReference type="Gene3D" id="3.40.50.2300">
    <property type="match status" value="1"/>
</dbReference>
<gene>
    <name evidence="13" type="ORF">bhn_I2038</name>
</gene>
<feature type="domain" description="Response regulatory" evidence="12">
    <location>
        <begin position="2"/>
        <end position="119"/>
    </location>
</feature>
<dbReference type="PANTHER" id="PTHR42713:SF3">
    <property type="entry name" value="TRANSCRIPTIONAL REGULATORY PROTEIN HPTR"/>
    <property type="match status" value="1"/>
</dbReference>
<dbReference type="PANTHER" id="PTHR42713">
    <property type="entry name" value="HISTIDINE KINASE-RELATED"/>
    <property type="match status" value="1"/>
</dbReference>
<dbReference type="KEGG" id="bhu:bhn_I2038"/>
<dbReference type="GO" id="GO:0000160">
    <property type="term" value="P:phosphorelay signal transduction system"/>
    <property type="evidence" value="ECO:0007669"/>
    <property type="project" value="UniProtKB-KW"/>
</dbReference>
<evidence type="ECO:0000256" key="2">
    <source>
        <dbReference type="ARBA" id="ARBA00018672"/>
    </source>
</evidence>
<dbReference type="PROSITE" id="PS50110">
    <property type="entry name" value="RESPONSE_REGULATORY"/>
    <property type="match status" value="1"/>
</dbReference>
<dbReference type="InterPro" id="IPR001789">
    <property type="entry name" value="Sig_transdc_resp-reg_receiver"/>
</dbReference>
<keyword evidence="8" id="KW-0804">Transcription</keyword>
<dbReference type="SUPFAM" id="SSF52172">
    <property type="entry name" value="CheY-like"/>
    <property type="match status" value="1"/>
</dbReference>
<evidence type="ECO:0000256" key="10">
    <source>
        <dbReference type="PROSITE-ProRule" id="PRU00169"/>
    </source>
</evidence>
<name>A0A1D9P3I4_9FIRM</name>
<dbReference type="EMBL" id="CP017831">
    <property type="protein sequence ID" value="AOZ97071.1"/>
    <property type="molecule type" value="Genomic_DNA"/>
</dbReference>
<dbReference type="Proteomes" id="UP000179284">
    <property type="component" value="Chromosome I"/>
</dbReference>
<keyword evidence="14" id="KW-1185">Reference proteome</keyword>
<reference evidence="14" key="1">
    <citation type="submission" date="2016-10" db="EMBL/GenBank/DDBJ databases">
        <title>The complete genome sequence of the rumen bacterium Butyrivibrio hungatei MB2003.</title>
        <authorList>
            <person name="Palevich N."/>
            <person name="Kelly W.J."/>
            <person name="Leahy S.C."/>
            <person name="Altermann E."/>
            <person name="Rakonjac J."/>
            <person name="Attwood G.T."/>
        </authorList>
    </citation>
    <scope>NUCLEOTIDE SEQUENCE [LARGE SCALE GENOMIC DNA]</scope>
    <source>
        <strain evidence="14">MB2003</strain>
    </source>
</reference>
<dbReference type="SUPFAM" id="SSF46689">
    <property type="entry name" value="Homeodomain-like"/>
    <property type="match status" value="2"/>
</dbReference>
<dbReference type="GO" id="GO:0043565">
    <property type="term" value="F:sequence-specific DNA binding"/>
    <property type="evidence" value="ECO:0007669"/>
    <property type="project" value="InterPro"/>
</dbReference>
<dbReference type="PRINTS" id="PR00032">
    <property type="entry name" value="HTHARAC"/>
</dbReference>
<dbReference type="Pfam" id="PF00072">
    <property type="entry name" value="Response_reg"/>
    <property type="match status" value="1"/>
</dbReference>
<dbReference type="InterPro" id="IPR020449">
    <property type="entry name" value="Tscrpt_reg_AraC-type_HTH"/>
</dbReference>
<feature type="modified residue" description="4-aspartylphosphate" evidence="10">
    <location>
        <position position="54"/>
    </location>
</feature>
<sequence length="249" mass="28529">MTLLIVDDEPYMVDYIAGLLDWQQIGFDKVLTAGGGSLALDLIKQHSPELLITDIKMPRISGLDLAEYIDENKLNTKVVILTGYSDFEYAQKSVHLGVTDYLVKPILKDDFQETINRIMEKYFSKECKTGENSGVLKDKKDVVSFVQKYVIDNCEEELSLEMLSGIVHLHPAYLSKIFKEVSGVGLLSYITDAKMQRAAKLLEETDMKVADIVTRLGYHKYQYFSKLFRDKYGISPKVYRLEKRFVLEK</sequence>
<evidence type="ECO:0000256" key="7">
    <source>
        <dbReference type="ARBA" id="ARBA00023125"/>
    </source>
</evidence>
<dbReference type="Gene3D" id="1.10.10.60">
    <property type="entry name" value="Homeodomain-like"/>
    <property type="match status" value="2"/>
</dbReference>
<evidence type="ECO:0000259" key="11">
    <source>
        <dbReference type="PROSITE" id="PS01124"/>
    </source>
</evidence>
<dbReference type="GO" id="GO:0003700">
    <property type="term" value="F:DNA-binding transcription factor activity"/>
    <property type="evidence" value="ECO:0007669"/>
    <property type="project" value="InterPro"/>
</dbReference>
<evidence type="ECO:0000256" key="3">
    <source>
        <dbReference type="ARBA" id="ARBA00022490"/>
    </source>
</evidence>
<keyword evidence="3" id="KW-0963">Cytoplasm</keyword>